<dbReference type="InterPro" id="IPR031616">
    <property type="entry name" value="BsrE-like"/>
</dbReference>
<sequence length="31" mass="3625">MFIMDTYQTLSLIFQFGGFLVALLVYVHKTK</sequence>
<keyword evidence="3" id="KW-1185">Reference proteome</keyword>
<feature type="transmembrane region" description="Helical" evidence="1">
    <location>
        <begin position="6"/>
        <end position="27"/>
    </location>
</feature>
<dbReference type="RefSeq" id="WP_342758813.1">
    <property type="nucleotide sequence ID" value="NZ_CP146256.1"/>
</dbReference>
<dbReference type="EMBL" id="CP146256">
    <property type="protein sequence ID" value="XAH75249.1"/>
    <property type="molecule type" value="Genomic_DNA"/>
</dbReference>
<proteinExistence type="predicted"/>
<name>A0ABZ3EYB3_9FIRM</name>
<evidence type="ECO:0000313" key="2">
    <source>
        <dbReference type="EMBL" id="XAH75249.1"/>
    </source>
</evidence>
<keyword evidence="1" id="KW-1133">Transmembrane helix</keyword>
<dbReference type="Pfam" id="PF16935">
    <property type="entry name" value="Hol_Tox"/>
    <property type="match status" value="1"/>
</dbReference>
<gene>
    <name evidence="2" type="ORF">V6984_05690</name>
</gene>
<protein>
    <submittedName>
        <fullName evidence="2">Holin-like toxin</fullName>
    </submittedName>
</protein>
<keyword evidence="1" id="KW-0812">Transmembrane</keyword>
<reference evidence="2 3" key="1">
    <citation type="submission" date="2024-02" db="EMBL/GenBank/DDBJ databases">
        <title>Bacterial strain from lacustrine sediment.</title>
        <authorList>
            <person name="Petit C."/>
            <person name="Fadhlaoui K."/>
        </authorList>
    </citation>
    <scope>NUCLEOTIDE SEQUENCE [LARGE SCALE GENOMIC DNA]</scope>
    <source>
        <strain evidence="2 3">IPX-CK</strain>
    </source>
</reference>
<evidence type="ECO:0000256" key="1">
    <source>
        <dbReference type="SAM" id="Phobius"/>
    </source>
</evidence>
<dbReference type="Proteomes" id="UP001451571">
    <property type="component" value="Chromosome"/>
</dbReference>
<keyword evidence="1" id="KW-0472">Membrane</keyword>
<organism evidence="2 3">
    <name type="scientific">Kineothrix sedimenti</name>
    <dbReference type="NCBI Taxonomy" id="3123317"/>
    <lineage>
        <taxon>Bacteria</taxon>
        <taxon>Bacillati</taxon>
        <taxon>Bacillota</taxon>
        <taxon>Clostridia</taxon>
        <taxon>Lachnospirales</taxon>
        <taxon>Lachnospiraceae</taxon>
        <taxon>Kineothrix</taxon>
    </lineage>
</organism>
<accession>A0ABZ3EYB3</accession>
<evidence type="ECO:0000313" key="3">
    <source>
        <dbReference type="Proteomes" id="UP001451571"/>
    </source>
</evidence>